<accession>A0A1X1YFS7</accession>
<gene>
    <name evidence="3" type="ORF">AWC16_15585</name>
</gene>
<protein>
    <recommendedName>
        <fullName evidence="2">Protein-glutamine gamma-glutamyltransferase-like C-terminal domain-containing protein</fullName>
    </recommendedName>
</protein>
<keyword evidence="1" id="KW-1133">Transmembrane helix</keyword>
<keyword evidence="1" id="KW-0812">Transmembrane</keyword>
<keyword evidence="1" id="KW-0472">Membrane</keyword>
<dbReference type="AlphaFoldDB" id="A0A1X1YFS7"/>
<proteinExistence type="predicted"/>
<feature type="transmembrane region" description="Helical" evidence="1">
    <location>
        <begin position="38"/>
        <end position="56"/>
    </location>
</feature>
<dbReference type="Pfam" id="PF13559">
    <property type="entry name" value="DUF4129"/>
    <property type="match status" value="1"/>
</dbReference>
<sequence>MIALIALLLVTGAATRGYLPGTTRGPRPEATAGPVEPIVLVALLAISTAAIIVAVVHRARHQRAAAGSIGQLSVTAGAAPQRPPWRVVLIILAGLALWLLTILLLANLEGALRFAIPVELFGSRETAPAAPGTPGTAPPSTPGGPAGAGSGYLLALSTMLLALIAIVVVATRTRRPDPRPPETAVVPAVGAAPDAGETLAQAAELGLSRVADRGRGPREAIISCYAVMEQHLGTVPDVAPRDFDTPTEVLARAVEHHALPADNASRLVELFTEARFSAHLMTERHREDAVAALRLVLDELRSQR</sequence>
<name>A0A1X1YFS7_9MYCO</name>
<dbReference type="STRING" id="1108812.AWC16_15585"/>
<reference evidence="3 4" key="1">
    <citation type="submission" date="2016-01" db="EMBL/GenBank/DDBJ databases">
        <title>The new phylogeny of the genus Mycobacterium.</title>
        <authorList>
            <person name="Tarcisio F."/>
            <person name="Conor M."/>
            <person name="Antonella G."/>
            <person name="Elisabetta G."/>
            <person name="Giulia F.S."/>
            <person name="Sara T."/>
            <person name="Anna F."/>
            <person name="Clotilde B."/>
            <person name="Roberto B."/>
            <person name="Veronica D.S."/>
            <person name="Fabio R."/>
            <person name="Monica P."/>
            <person name="Olivier J."/>
            <person name="Enrico T."/>
            <person name="Nicola S."/>
        </authorList>
    </citation>
    <scope>NUCLEOTIDE SEQUENCE [LARGE SCALE GENOMIC DNA]</scope>
    <source>
        <strain evidence="3 4">DSM 45394</strain>
    </source>
</reference>
<evidence type="ECO:0000313" key="4">
    <source>
        <dbReference type="Proteomes" id="UP000193866"/>
    </source>
</evidence>
<dbReference type="InterPro" id="IPR025403">
    <property type="entry name" value="TgpA-like_C"/>
</dbReference>
<comment type="caution">
    <text evidence="3">The sequence shown here is derived from an EMBL/GenBank/DDBJ whole genome shotgun (WGS) entry which is preliminary data.</text>
</comment>
<dbReference type="OrthoDB" id="4571933at2"/>
<feature type="transmembrane region" description="Helical" evidence="1">
    <location>
        <begin position="87"/>
        <end position="108"/>
    </location>
</feature>
<evidence type="ECO:0000313" key="3">
    <source>
        <dbReference type="EMBL" id="ORW09937.1"/>
    </source>
</evidence>
<dbReference type="Proteomes" id="UP000193866">
    <property type="component" value="Unassembled WGS sequence"/>
</dbReference>
<evidence type="ECO:0000256" key="1">
    <source>
        <dbReference type="SAM" id="Phobius"/>
    </source>
</evidence>
<feature type="domain" description="Protein-glutamine gamma-glutamyltransferase-like C-terminal" evidence="2">
    <location>
        <begin position="224"/>
        <end position="294"/>
    </location>
</feature>
<evidence type="ECO:0000259" key="2">
    <source>
        <dbReference type="Pfam" id="PF13559"/>
    </source>
</evidence>
<feature type="transmembrane region" description="Helical" evidence="1">
    <location>
        <begin position="151"/>
        <end position="170"/>
    </location>
</feature>
<keyword evidence="4" id="KW-1185">Reference proteome</keyword>
<dbReference type="EMBL" id="LQPG01000026">
    <property type="protein sequence ID" value="ORW09937.1"/>
    <property type="molecule type" value="Genomic_DNA"/>
</dbReference>
<organism evidence="3 4">
    <name type="scientific">Mycolicibacter longobardus</name>
    <dbReference type="NCBI Taxonomy" id="1108812"/>
    <lineage>
        <taxon>Bacteria</taxon>
        <taxon>Bacillati</taxon>
        <taxon>Actinomycetota</taxon>
        <taxon>Actinomycetes</taxon>
        <taxon>Mycobacteriales</taxon>
        <taxon>Mycobacteriaceae</taxon>
        <taxon>Mycolicibacter</taxon>
    </lineage>
</organism>